<dbReference type="InterPro" id="IPR036397">
    <property type="entry name" value="RNaseH_sf"/>
</dbReference>
<dbReference type="Pfam" id="PF17921">
    <property type="entry name" value="Integrase_H2C2"/>
    <property type="match status" value="1"/>
</dbReference>
<dbReference type="Gene3D" id="3.30.420.10">
    <property type="entry name" value="Ribonuclease H-like superfamily/Ribonuclease H"/>
    <property type="match status" value="1"/>
</dbReference>
<dbReference type="PROSITE" id="PS50994">
    <property type="entry name" value="INTEGRASE"/>
    <property type="match status" value="1"/>
</dbReference>
<sequence length="282" mass="32285">MSPRMIRWSIMLSAYDYNLVYRPGKEHGNADASSRLPQPDNVAEVPDPLEVLLLESMPDPPIMAKQIADLSDQDPILYRVRNWLIEGWPSKIYSNELKTFWCRRNELSIHKNCVLWGCRVVVPAKLQQLILRQLRCGHPGIVRMKCLVRSFVWWPKMDLEIEASVRSCVQCQESSREPPRLQTNHWPPPNAPCARVHVDIFGPLQGKVFFIAVDSFPKWLEVRIVSSTSSRAAIEVLKELFGTHGLPDCLVTDSGTAFISDFSEFMKSNHTRHLKTTPFHPS</sequence>
<evidence type="ECO:0000256" key="1">
    <source>
        <dbReference type="ARBA" id="ARBA00012493"/>
    </source>
</evidence>
<dbReference type="InterPro" id="IPR001584">
    <property type="entry name" value="Integrase_cat-core"/>
</dbReference>
<dbReference type="InterPro" id="IPR041588">
    <property type="entry name" value="Integrase_H2C2"/>
</dbReference>
<dbReference type="Gene3D" id="1.10.340.70">
    <property type="match status" value="1"/>
</dbReference>
<keyword evidence="3" id="KW-1185">Reference proteome</keyword>
<feature type="domain" description="Integrase catalytic" evidence="2">
    <location>
        <begin position="188"/>
        <end position="282"/>
    </location>
</feature>
<evidence type="ECO:0000313" key="4">
    <source>
        <dbReference type="WBParaSite" id="TMUE_1000004908.1"/>
    </source>
</evidence>
<reference evidence="4" key="1">
    <citation type="submission" date="2019-12" db="UniProtKB">
        <authorList>
            <consortium name="WormBaseParasite"/>
        </authorList>
    </citation>
    <scope>IDENTIFICATION</scope>
</reference>
<accession>A0A5S6QCG8</accession>
<dbReference type="EC" id="2.7.7.49" evidence="1"/>
<dbReference type="InterPro" id="IPR050951">
    <property type="entry name" value="Retrovirus_Pol_polyprotein"/>
</dbReference>
<dbReference type="Proteomes" id="UP000046395">
    <property type="component" value="Unassembled WGS sequence"/>
</dbReference>
<proteinExistence type="predicted"/>
<dbReference type="FunFam" id="1.10.340.70:FF:000003">
    <property type="entry name" value="Protein CBG25708"/>
    <property type="match status" value="1"/>
</dbReference>
<dbReference type="PANTHER" id="PTHR37984:SF12">
    <property type="entry name" value="RIBONUCLEASE H"/>
    <property type="match status" value="1"/>
</dbReference>
<dbReference type="STRING" id="70415.A0A5S6QCG8"/>
<organism evidence="3 4">
    <name type="scientific">Trichuris muris</name>
    <name type="common">Mouse whipworm</name>
    <dbReference type="NCBI Taxonomy" id="70415"/>
    <lineage>
        <taxon>Eukaryota</taxon>
        <taxon>Metazoa</taxon>
        <taxon>Ecdysozoa</taxon>
        <taxon>Nematoda</taxon>
        <taxon>Enoplea</taxon>
        <taxon>Dorylaimia</taxon>
        <taxon>Trichinellida</taxon>
        <taxon>Trichuridae</taxon>
        <taxon>Trichuris</taxon>
    </lineage>
</organism>
<dbReference type="PANTHER" id="PTHR37984">
    <property type="entry name" value="PROTEIN CBG26694"/>
    <property type="match status" value="1"/>
</dbReference>
<dbReference type="SUPFAM" id="SSF53098">
    <property type="entry name" value="Ribonuclease H-like"/>
    <property type="match status" value="1"/>
</dbReference>
<evidence type="ECO:0000313" key="3">
    <source>
        <dbReference type="Proteomes" id="UP000046395"/>
    </source>
</evidence>
<dbReference type="GO" id="GO:0015074">
    <property type="term" value="P:DNA integration"/>
    <property type="evidence" value="ECO:0007669"/>
    <property type="project" value="InterPro"/>
</dbReference>
<dbReference type="InterPro" id="IPR012337">
    <property type="entry name" value="RNaseH-like_sf"/>
</dbReference>
<dbReference type="GO" id="GO:0003676">
    <property type="term" value="F:nucleic acid binding"/>
    <property type="evidence" value="ECO:0007669"/>
    <property type="project" value="InterPro"/>
</dbReference>
<dbReference type="GO" id="GO:0003964">
    <property type="term" value="F:RNA-directed DNA polymerase activity"/>
    <property type="evidence" value="ECO:0007669"/>
    <property type="project" value="UniProtKB-EC"/>
</dbReference>
<dbReference type="WBParaSite" id="TMUE_1000004908.1">
    <property type="protein sequence ID" value="TMUE_1000004908.1"/>
    <property type="gene ID" value="WBGene00299146"/>
</dbReference>
<protein>
    <recommendedName>
        <fullName evidence="1">RNA-directed DNA polymerase</fullName>
        <ecNumber evidence="1">2.7.7.49</ecNumber>
    </recommendedName>
</protein>
<dbReference type="AlphaFoldDB" id="A0A5S6QCG8"/>
<name>A0A5S6QCG8_TRIMR</name>
<evidence type="ECO:0000259" key="2">
    <source>
        <dbReference type="PROSITE" id="PS50994"/>
    </source>
</evidence>